<dbReference type="InterPro" id="IPR011650">
    <property type="entry name" value="Peptidase_M20_dimer"/>
</dbReference>
<evidence type="ECO:0000256" key="9">
    <source>
        <dbReference type="PIRSR" id="PIRSR001123-2"/>
    </source>
</evidence>
<evidence type="ECO:0000256" key="2">
    <source>
        <dbReference type="ARBA" id="ARBA00022670"/>
    </source>
</evidence>
<accession>A0A2P6MKG0</accession>
<evidence type="ECO:0000256" key="10">
    <source>
        <dbReference type="SAM" id="Coils"/>
    </source>
</evidence>
<evidence type="ECO:0000256" key="7">
    <source>
        <dbReference type="PIRNR" id="PIRNR001123"/>
    </source>
</evidence>
<proteinExistence type="inferred from homology"/>
<keyword evidence="2" id="KW-0645">Protease</keyword>
<evidence type="ECO:0000313" key="13">
    <source>
        <dbReference type="Proteomes" id="UP000243650"/>
    </source>
</evidence>
<evidence type="ECO:0000256" key="3">
    <source>
        <dbReference type="ARBA" id="ARBA00022723"/>
    </source>
</evidence>
<comment type="cofactor">
    <cofactor evidence="1">
        <name>Zn(2+)</name>
        <dbReference type="ChEBI" id="CHEBI:29105"/>
    </cofactor>
</comment>
<dbReference type="PANTHER" id="PTHR42994">
    <property type="entry name" value="PEPTIDASE T"/>
    <property type="match status" value="1"/>
</dbReference>
<feature type="active site" description="Proton acceptor" evidence="8">
    <location>
        <position position="139"/>
    </location>
</feature>
<dbReference type="InterPro" id="IPR010162">
    <property type="entry name" value="PepT-like"/>
</dbReference>
<keyword evidence="10" id="KW-0175">Coiled coil</keyword>
<dbReference type="RefSeq" id="WP_105957771.1">
    <property type="nucleotide sequence ID" value="NZ_PVNS01000002.1"/>
</dbReference>
<sequence>MSNERLIEEFLTLIQIDSETKYEREIADYLIKRMQGLGLHVKEDSSSRKTGHAAGNLICTLPASGKDAPPIYFTSHMDTVVPGIGVTPQVTEEWITSDGTTVLGADDKAGLAVMIEAVERLKEENISHGQVQFILTAGEESGLVGARHLDMNLVDAAYGYALDSDGEVGTIITAAPNQAKLFVTMHGKKAHAGVAPEKGVSAIKLAAEAIAAMPLGRIDEETTANIGRIDGGSQTNIVCDKVEIKAEARSLDREKLQEQVKKMEHALETAADEGGGRAEINTQLVYPGYKQSESDQVVHTAKKAAEAVGRRAVLKQSGGGSDANIIAGHGIPTVNLGVGYENIHTTEERQSIRELQTLAAYVVEIIQTA</sequence>
<dbReference type="GO" id="GO:0046872">
    <property type="term" value="F:metal ion binding"/>
    <property type="evidence" value="ECO:0007669"/>
    <property type="project" value="UniProtKB-UniRule"/>
</dbReference>
<keyword evidence="13" id="KW-1185">Reference proteome</keyword>
<dbReference type="NCBIfam" id="TIGR01883">
    <property type="entry name" value="PepT-like"/>
    <property type="match status" value="1"/>
</dbReference>
<dbReference type="PIRSF" id="PIRSF001123">
    <property type="entry name" value="PepA_GA"/>
    <property type="match status" value="1"/>
</dbReference>
<evidence type="ECO:0000256" key="4">
    <source>
        <dbReference type="ARBA" id="ARBA00022801"/>
    </source>
</evidence>
<dbReference type="Pfam" id="PF07687">
    <property type="entry name" value="M20_dimer"/>
    <property type="match status" value="1"/>
</dbReference>
<feature type="coiled-coil region" evidence="10">
    <location>
        <begin position="246"/>
        <end position="273"/>
    </location>
</feature>
<evidence type="ECO:0000256" key="5">
    <source>
        <dbReference type="ARBA" id="ARBA00022833"/>
    </source>
</evidence>
<organism evidence="12 13">
    <name type="scientific">Alkalicoccus urumqiensis</name>
    <name type="common">Bacillus urumqiensis</name>
    <dbReference type="NCBI Taxonomy" id="1548213"/>
    <lineage>
        <taxon>Bacteria</taxon>
        <taxon>Bacillati</taxon>
        <taxon>Bacillota</taxon>
        <taxon>Bacilli</taxon>
        <taxon>Bacillales</taxon>
        <taxon>Bacillaceae</taxon>
        <taxon>Alkalicoccus</taxon>
    </lineage>
</organism>
<dbReference type="EMBL" id="PVNS01000002">
    <property type="protein sequence ID" value="PRO66735.1"/>
    <property type="molecule type" value="Genomic_DNA"/>
</dbReference>
<dbReference type="Pfam" id="PF01546">
    <property type="entry name" value="Peptidase_M20"/>
    <property type="match status" value="1"/>
</dbReference>
<dbReference type="GO" id="GO:0004177">
    <property type="term" value="F:aminopeptidase activity"/>
    <property type="evidence" value="ECO:0007669"/>
    <property type="project" value="UniProtKB-UniRule"/>
</dbReference>
<gene>
    <name evidence="12" type="ORF">C6I21_02065</name>
</gene>
<dbReference type="AlphaFoldDB" id="A0A2P6MKG0"/>
<dbReference type="SUPFAM" id="SSF55031">
    <property type="entry name" value="Bacterial exopeptidase dimerisation domain"/>
    <property type="match status" value="1"/>
</dbReference>
<dbReference type="Proteomes" id="UP000243650">
    <property type="component" value="Unassembled WGS sequence"/>
</dbReference>
<evidence type="ECO:0000259" key="11">
    <source>
        <dbReference type="Pfam" id="PF07687"/>
    </source>
</evidence>
<evidence type="ECO:0000313" key="12">
    <source>
        <dbReference type="EMBL" id="PRO66735.1"/>
    </source>
</evidence>
<dbReference type="InterPro" id="IPR008007">
    <property type="entry name" value="Peptidase_M42"/>
</dbReference>
<evidence type="ECO:0000256" key="1">
    <source>
        <dbReference type="ARBA" id="ARBA00001947"/>
    </source>
</evidence>
<dbReference type="GO" id="GO:0008237">
    <property type="term" value="F:metallopeptidase activity"/>
    <property type="evidence" value="ECO:0007669"/>
    <property type="project" value="UniProtKB-KW"/>
</dbReference>
<comment type="cofactor">
    <cofactor evidence="9">
        <name>a divalent metal cation</name>
        <dbReference type="ChEBI" id="CHEBI:60240"/>
    </cofactor>
    <text evidence="9">Binds 2 divalent metal cations per subunit.</text>
</comment>
<name>A0A2P6MKG0_ALKUR</name>
<feature type="binding site" evidence="9">
    <location>
        <position position="163"/>
    </location>
    <ligand>
        <name>Zn(2+)</name>
        <dbReference type="ChEBI" id="CHEBI:29105"/>
        <label>1</label>
    </ligand>
</feature>
<dbReference type="PROSITE" id="PS00759">
    <property type="entry name" value="ARGE_DAPE_CPG2_2"/>
    <property type="match status" value="1"/>
</dbReference>
<keyword evidence="6" id="KW-0482">Metalloprotease</keyword>
<feature type="binding site" evidence="9">
    <location>
        <position position="106"/>
    </location>
    <ligand>
        <name>Zn(2+)</name>
        <dbReference type="ChEBI" id="CHEBI:29105"/>
        <label>1</label>
    </ligand>
</feature>
<feature type="domain" description="Peptidase M20 dimerisation" evidence="11">
    <location>
        <begin position="178"/>
        <end position="273"/>
    </location>
</feature>
<dbReference type="Gene3D" id="3.40.630.10">
    <property type="entry name" value="Zn peptidases"/>
    <property type="match status" value="1"/>
</dbReference>
<dbReference type="OrthoDB" id="9776600at2"/>
<dbReference type="PROSITE" id="PS00758">
    <property type="entry name" value="ARGE_DAPE_CPG2_1"/>
    <property type="match status" value="1"/>
</dbReference>
<feature type="binding site" evidence="9">
    <location>
        <position position="106"/>
    </location>
    <ligand>
        <name>Zn(2+)</name>
        <dbReference type="ChEBI" id="CHEBI:29105"/>
        <label>2</label>
    </ligand>
</feature>
<dbReference type="PANTHER" id="PTHR42994:SF2">
    <property type="entry name" value="PEPTIDASE"/>
    <property type="match status" value="1"/>
</dbReference>
<keyword evidence="3 9" id="KW-0479">Metal-binding</keyword>
<dbReference type="InterPro" id="IPR036264">
    <property type="entry name" value="Bact_exopeptidase_dim_dom"/>
</dbReference>
<keyword evidence="4" id="KW-0378">Hydrolase</keyword>
<feature type="binding site" evidence="9">
    <location>
        <position position="140"/>
    </location>
    <ligand>
        <name>Zn(2+)</name>
        <dbReference type="ChEBI" id="CHEBI:29105"/>
        <label>2</label>
    </ligand>
</feature>
<dbReference type="Gene3D" id="3.30.70.360">
    <property type="match status" value="1"/>
</dbReference>
<comment type="similarity">
    <text evidence="7">Belongs to the peptidase M42 family.</text>
</comment>
<reference evidence="12 13" key="1">
    <citation type="submission" date="2018-03" db="EMBL/GenBank/DDBJ databases">
        <title>Bacillus urumqiensis sp. nov., a moderately haloalkaliphilic bacterium isolated from a salt lake.</title>
        <authorList>
            <person name="Zhao B."/>
            <person name="Liao Z."/>
        </authorList>
    </citation>
    <scope>NUCLEOTIDE SEQUENCE [LARGE SCALE GENOMIC DNA]</scope>
    <source>
        <strain evidence="12 13">BZ-SZ-XJ18</strain>
    </source>
</reference>
<dbReference type="InterPro" id="IPR001261">
    <property type="entry name" value="ArgE/DapE_CS"/>
</dbReference>
<evidence type="ECO:0000256" key="6">
    <source>
        <dbReference type="ARBA" id="ARBA00023049"/>
    </source>
</evidence>
<keyword evidence="5" id="KW-0862">Zinc</keyword>
<comment type="caution">
    <text evidence="12">The sequence shown here is derived from an EMBL/GenBank/DDBJ whole genome shotgun (WGS) entry which is preliminary data.</text>
</comment>
<dbReference type="InterPro" id="IPR002933">
    <property type="entry name" value="Peptidase_M20"/>
</dbReference>
<dbReference type="GO" id="GO:0006508">
    <property type="term" value="P:proteolysis"/>
    <property type="evidence" value="ECO:0007669"/>
    <property type="project" value="UniProtKB-KW"/>
</dbReference>
<protein>
    <recommendedName>
        <fullName evidence="11">Peptidase M20 dimerisation domain-containing protein</fullName>
    </recommendedName>
</protein>
<dbReference type="SUPFAM" id="SSF53187">
    <property type="entry name" value="Zn-dependent exopeptidases"/>
    <property type="match status" value="1"/>
</dbReference>
<evidence type="ECO:0000256" key="8">
    <source>
        <dbReference type="PIRSR" id="PIRSR001123-1"/>
    </source>
</evidence>